<reference evidence="3" key="1">
    <citation type="journal article" date="2012" name="PLoS ONE">
        <title>Gene sets for utilization of primary and secondary nutrition supplies in the distal gut of endangered iberian lynx.</title>
        <authorList>
            <person name="Alcaide M."/>
            <person name="Messina E."/>
            <person name="Richter M."/>
            <person name="Bargiela R."/>
            <person name="Peplies J."/>
            <person name="Huws S.A."/>
            <person name="Newbold C.J."/>
            <person name="Golyshin P.N."/>
            <person name="Simon M.A."/>
            <person name="Lopez G."/>
            <person name="Yakimov M.M."/>
            <person name="Ferrer M."/>
        </authorList>
    </citation>
    <scope>NUCLEOTIDE SEQUENCE</scope>
</reference>
<dbReference type="GO" id="GO:0016655">
    <property type="term" value="F:oxidoreductase activity, acting on NAD(P)H, quinone or similar compound as acceptor"/>
    <property type="evidence" value="ECO:0007669"/>
    <property type="project" value="InterPro"/>
</dbReference>
<feature type="non-terminal residue" evidence="3">
    <location>
        <position position="147"/>
    </location>
</feature>
<sequence>MNAETCCATPFHKLQNVTIHTFSGKHPAGNVGIQIHHISPIRKGDTVWTVSPLMLAAIGKFVNTGKYDLSRNIAITGPRAIDPSYVKALPGISMKDLAEFYDNSANDLRFISGDVLTGTSVGAEGFVGFFDNQVTIIKEGREYEMLG</sequence>
<dbReference type="Pfam" id="PF11973">
    <property type="entry name" value="NQRA_SLBB"/>
    <property type="match status" value="1"/>
</dbReference>
<evidence type="ECO:0000259" key="1">
    <source>
        <dbReference type="Pfam" id="PF11973"/>
    </source>
</evidence>
<dbReference type="InterPro" id="IPR022615">
    <property type="entry name" value="NqrA_C_domain"/>
</dbReference>
<dbReference type="AlphaFoldDB" id="J9FBK7"/>
<dbReference type="PANTHER" id="PTHR37839:SF1">
    <property type="entry name" value="NA(+)-TRANSLOCATING NADH-QUINONE REDUCTASE SUBUNIT A"/>
    <property type="match status" value="1"/>
</dbReference>
<feature type="domain" description="Na(+)-translocating NADH-quinone reductase subunit A C-terminal" evidence="1">
    <location>
        <begin position="73"/>
        <end position="121"/>
    </location>
</feature>
<dbReference type="PANTHER" id="PTHR37839">
    <property type="entry name" value="NA(+)-TRANSLOCATING NADH-QUINONE REDUCTASE SUBUNIT A"/>
    <property type="match status" value="1"/>
</dbReference>
<accession>J9FBK7</accession>
<name>J9FBK7_9ZZZZ</name>
<feature type="domain" description="NqrA second alpha/beta" evidence="2">
    <location>
        <begin position="8"/>
        <end position="66"/>
    </location>
</feature>
<dbReference type="InterPro" id="IPR056148">
    <property type="entry name" value="NQRA_2nd"/>
</dbReference>
<dbReference type="GO" id="GO:0006814">
    <property type="term" value="P:sodium ion transport"/>
    <property type="evidence" value="ECO:0007669"/>
    <property type="project" value="InterPro"/>
</dbReference>
<dbReference type="EMBL" id="AMCI01007933">
    <property type="protein sequence ID" value="EJW91818.1"/>
    <property type="molecule type" value="Genomic_DNA"/>
</dbReference>
<protein>
    <submittedName>
        <fullName evidence="3">Na(+)-translocating NADH-quinone reductase subunit A</fullName>
    </submittedName>
</protein>
<gene>
    <name evidence="3" type="ORF">EVA_20075</name>
</gene>
<dbReference type="InterPro" id="IPR008703">
    <property type="entry name" value="NqrA"/>
</dbReference>
<dbReference type="Pfam" id="PF24836">
    <property type="entry name" value="NQRA_2nd"/>
    <property type="match status" value="1"/>
</dbReference>
<comment type="caution">
    <text evidence="3">The sequence shown here is derived from an EMBL/GenBank/DDBJ whole genome shotgun (WGS) entry which is preliminary data.</text>
</comment>
<evidence type="ECO:0000313" key="3">
    <source>
        <dbReference type="EMBL" id="EJW91818.1"/>
    </source>
</evidence>
<proteinExistence type="predicted"/>
<organism evidence="3">
    <name type="scientific">gut metagenome</name>
    <dbReference type="NCBI Taxonomy" id="749906"/>
    <lineage>
        <taxon>unclassified sequences</taxon>
        <taxon>metagenomes</taxon>
        <taxon>organismal metagenomes</taxon>
    </lineage>
</organism>
<evidence type="ECO:0000259" key="2">
    <source>
        <dbReference type="Pfam" id="PF24836"/>
    </source>
</evidence>